<protein>
    <submittedName>
        <fullName evidence="3">Uncharacterized protein</fullName>
    </submittedName>
</protein>
<evidence type="ECO:0000256" key="1">
    <source>
        <dbReference type="ARBA" id="ARBA00022801"/>
    </source>
</evidence>
<organism evidence="3 4">
    <name type="scientific">Candidatus Berkelbacteria bacterium RIFCSPHIGHO2_12_FULL_36_9</name>
    <dbReference type="NCBI Taxonomy" id="1797469"/>
    <lineage>
        <taxon>Bacteria</taxon>
        <taxon>Candidatus Berkelbacteria</taxon>
    </lineage>
</organism>
<dbReference type="Gene3D" id="2.70.40.10">
    <property type="match status" value="1"/>
</dbReference>
<reference evidence="3 4" key="1">
    <citation type="journal article" date="2016" name="Nat. Commun.">
        <title>Thousands of microbial genomes shed light on interconnected biogeochemical processes in an aquifer system.</title>
        <authorList>
            <person name="Anantharaman K."/>
            <person name="Brown C.T."/>
            <person name="Hug L.A."/>
            <person name="Sharon I."/>
            <person name="Castelle C.J."/>
            <person name="Probst A.J."/>
            <person name="Thomas B.C."/>
            <person name="Singh A."/>
            <person name="Wilkins M.J."/>
            <person name="Karaoz U."/>
            <person name="Brodie E.L."/>
            <person name="Williams K.H."/>
            <person name="Hubbard S.S."/>
            <person name="Banfield J.F."/>
        </authorList>
    </citation>
    <scope>NUCLEOTIDE SEQUENCE [LARGE SCALE GENOMIC DNA]</scope>
</reference>
<dbReference type="PANTHER" id="PTHR42680">
    <property type="entry name" value="DCTP DEAMINASE"/>
    <property type="match status" value="1"/>
</dbReference>
<dbReference type="SUPFAM" id="SSF51283">
    <property type="entry name" value="dUTPase-like"/>
    <property type="match status" value="1"/>
</dbReference>
<dbReference type="InterPro" id="IPR036157">
    <property type="entry name" value="dUTPase-like_sf"/>
</dbReference>
<dbReference type="EMBL" id="MEZV01000035">
    <property type="protein sequence ID" value="OGD66550.1"/>
    <property type="molecule type" value="Genomic_DNA"/>
</dbReference>
<keyword evidence="2" id="KW-0546">Nucleotide metabolism</keyword>
<dbReference type="Pfam" id="PF22769">
    <property type="entry name" value="DCD"/>
    <property type="match status" value="1"/>
</dbReference>
<gene>
    <name evidence="3" type="ORF">A3F08_01630</name>
</gene>
<keyword evidence="1" id="KW-0378">Hydrolase</keyword>
<dbReference type="CDD" id="cd07557">
    <property type="entry name" value="trimeric_dUTPase"/>
    <property type="match status" value="1"/>
</dbReference>
<dbReference type="InterPro" id="IPR011962">
    <property type="entry name" value="dCTP_deaminase"/>
</dbReference>
<evidence type="ECO:0000313" key="4">
    <source>
        <dbReference type="Proteomes" id="UP000176451"/>
    </source>
</evidence>
<dbReference type="GO" id="GO:0006229">
    <property type="term" value="P:dUTP biosynthetic process"/>
    <property type="evidence" value="ECO:0007669"/>
    <property type="project" value="InterPro"/>
</dbReference>
<evidence type="ECO:0000256" key="2">
    <source>
        <dbReference type="ARBA" id="ARBA00023080"/>
    </source>
</evidence>
<comment type="caution">
    <text evidence="3">The sequence shown here is derived from an EMBL/GenBank/DDBJ whole genome shotgun (WGS) entry which is preliminary data.</text>
</comment>
<dbReference type="InterPro" id="IPR033704">
    <property type="entry name" value="dUTPase_trimeric"/>
</dbReference>
<dbReference type="AlphaFoldDB" id="A0A1F5EGY4"/>
<accession>A0A1F5EGY4</accession>
<dbReference type="PANTHER" id="PTHR42680:SF3">
    <property type="entry name" value="DCTP DEAMINASE"/>
    <property type="match status" value="1"/>
</dbReference>
<sequence>MKPQSVPYQHFGGPFATSEIIKSIRNGEIIISPWPGDIEHPEEWVEGASIDLSLGPELRIPLDKDQLAELTEDKAKIPTGMTAIPCMGDAIPDYMFLTRPAIIPEGNVYILRPREKVIAITKEKITFKNNICALIGARSCAARLWLVAEFAPVIKPGVNNRVVLEIKNDGDNPITLRPGSRFCQLTFFRAIGEEEHYEGKYKNQSLILHGETPKFVGVAYKPIKELPGFVFVSDKVLERL</sequence>
<feature type="non-terminal residue" evidence="3">
    <location>
        <position position="240"/>
    </location>
</feature>
<evidence type="ECO:0000313" key="3">
    <source>
        <dbReference type="EMBL" id="OGD66550.1"/>
    </source>
</evidence>
<proteinExistence type="predicted"/>
<dbReference type="GO" id="GO:0008829">
    <property type="term" value="F:dCTP deaminase activity"/>
    <property type="evidence" value="ECO:0007669"/>
    <property type="project" value="InterPro"/>
</dbReference>
<name>A0A1F5EGY4_9BACT</name>
<dbReference type="Proteomes" id="UP000176451">
    <property type="component" value="Unassembled WGS sequence"/>
</dbReference>
<dbReference type="STRING" id="1797469.A3F08_01630"/>